<evidence type="ECO:0000256" key="2">
    <source>
        <dbReference type="SAM" id="Phobius"/>
    </source>
</evidence>
<feature type="transmembrane region" description="Helical" evidence="2">
    <location>
        <begin position="159"/>
        <end position="179"/>
    </location>
</feature>
<dbReference type="EMBL" id="CP065738">
    <property type="protein sequence ID" value="QPT52967.1"/>
    <property type="molecule type" value="Genomic_DNA"/>
</dbReference>
<feature type="transmembrane region" description="Helical" evidence="2">
    <location>
        <begin position="133"/>
        <end position="153"/>
    </location>
</feature>
<feature type="transmembrane region" description="Helical" evidence="2">
    <location>
        <begin position="108"/>
        <end position="126"/>
    </location>
</feature>
<accession>A0A7T4T513</accession>
<feature type="transmembrane region" description="Helical" evidence="2">
    <location>
        <begin position="191"/>
        <end position="214"/>
    </location>
</feature>
<dbReference type="KEGG" id="rkr:I6G21_06490"/>
<dbReference type="PIRSF" id="PIRSF009160">
    <property type="entry name" value="UCP009160"/>
    <property type="match status" value="1"/>
</dbReference>
<reference evidence="5 6" key="1">
    <citation type="submission" date="2020-12" db="EMBL/GenBank/DDBJ databases">
        <title>FDA dAtabase for Regulatory Grade micrObial Sequences (FDA-ARGOS): Supporting development and validation of Infectious Disease Dx tests.</title>
        <authorList>
            <person name="Sproer C."/>
            <person name="Gronow S."/>
            <person name="Severitt S."/>
            <person name="Schroder I."/>
            <person name="Tallon L."/>
            <person name="Sadzewicz L."/>
            <person name="Zhao X."/>
            <person name="Boylan J."/>
            <person name="Ott S."/>
            <person name="Bowen H."/>
            <person name="Vavikolanu K."/>
            <person name="Mehta A."/>
            <person name="Aluvathingal J."/>
            <person name="Nadendla S."/>
            <person name="Lowell S."/>
            <person name="Myers T."/>
            <person name="Yan Y."/>
            <person name="Sichtig H."/>
        </authorList>
    </citation>
    <scope>NUCLEOTIDE SEQUENCE [LARGE SCALE GENOMIC DNA]</scope>
    <source>
        <strain evidence="4 6">FDAARGOS_1001</strain>
        <strain evidence="3 5">FDAARGOS_864</strain>
    </source>
</reference>
<keyword evidence="2" id="KW-0812">Transmembrane</keyword>
<evidence type="ECO:0000256" key="1">
    <source>
        <dbReference type="SAM" id="MobiDB-lite"/>
    </source>
</evidence>
<protein>
    <submittedName>
        <fullName evidence="4">Bax inhibitor-1/YccA family protein</fullName>
    </submittedName>
</protein>
<evidence type="ECO:0000313" key="6">
    <source>
        <dbReference type="Proteomes" id="UP000595221"/>
    </source>
</evidence>
<keyword evidence="2" id="KW-0472">Membrane</keyword>
<dbReference type="EMBL" id="CP066078">
    <property type="protein sequence ID" value="QQC60064.1"/>
    <property type="molecule type" value="Genomic_DNA"/>
</dbReference>
<feature type="compositionally biased region" description="Polar residues" evidence="1">
    <location>
        <begin position="10"/>
        <end position="21"/>
    </location>
</feature>
<name>A0A7T4T513_9MICC</name>
<evidence type="ECO:0000313" key="5">
    <source>
        <dbReference type="Proteomes" id="UP000594975"/>
    </source>
</evidence>
<dbReference type="AlphaFoldDB" id="A0A7T4T513"/>
<evidence type="ECO:0000313" key="4">
    <source>
        <dbReference type="EMBL" id="QQC60064.1"/>
    </source>
</evidence>
<dbReference type="InterPro" id="IPR010539">
    <property type="entry name" value="BaxI_1-like"/>
</dbReference>
<dbReference type="RefSeq" id="WP_129357832.1">
    <property type="nucleotide sequence ID" value="NZ_CP065738.1"/>
</dbReference>
<dbReference type="PANTHER" id="PTHR41282:SF1">
    <property type="entry name" value="CONSERVED TRANSMEMBRANE PROTEIN-RELATED"/>
    <property type="match status" value="1"/>
</dbReference>
<keyword evidence="2" id="KW-1133">Transmembrane helix</keyword>
<feature type="transmembrane region" description="Helical" evidence="2">
    <location>
        <begin position="226"/>
        <end position="247"/>
    </location>
</feature>
<organism evidence="4 6">
    <name type="scientific">Rothia kristinae</name>
    <dbReference type="NCBI Taxonomy" id="37923"/>
    <lineage>
        <taxon>Bacteria</taxon>
        <taxon>Bacillati</taxon>
        <taxon>Actinomycetota</taxon>
        <taxon>Actinomycetes</taxon>
        <taxon>Micrococcales</taxon>
        <taxon>Micrococcaceae</taxon>
        <taxon>Rothia</taxon>
    </lineage>
</organism>
<feature type="transmembrane region" description="Helical" evidence="2">
    <location>
        <begin position="268"/>
        <end position="291"/>
    </location>
</feature>
<dbReference type="Proteomes" id="UP000595221">
    <property type="component" value="Chromosome"/>
</dbReference>
<gene>
    <name evidence="3" type="ORF">I6G21_06490</name>
    <name evidence="4" type="ORF">I6H58_03735</name>
</gene>
<dbReference type="Proteomes" id="UP000594975">
    <property type="component" value="Chromosome"/>
</dbReference>
<dbReference type="GeneID" id="61263026"/>
<sequence>MARGNPLISRLSTEAQKNPYANQPLDYYDGAGRATTSQAPSPYAVPNPAVAQPGPQTADAEQLNRMYQAPSATPADTRRATLNDVVAKTLSLLGLVIVGAAVGWFVPGLGFLGGIVGLVVGLVVVFKRNVSPVLTMVYAVAEGLLLGAISGVFEAQYGGIVINAVLATVVVFIGMLMLYAKAGVRLSQRMVAILGIGMIAYLVFLVGNFVFGMITGSSMRDAEIFGIPLGIPLGLIVVAMAAISLIADFQNIDEALRAGVPEKESWRLAFGLIVTLVWLYIEILRLFSYFMRSDD</sequence>
<dbReference type="PANTHER" id="PTHR41282">
    <property type="entry name" value="CONSERVED TRANSMEMBRANE PROTEIN-RELATED"/>
    <property type="match status" value="1"/>
</dbReference>
<feature type="region of interest" description="Disordered" evidence="1">
    <location>
        <begin position="1"/>
        <end position="57"/>
    </location>
</feature>
<proteinExistence type="predicted"/>
<dbReference type="Pfam" id="PF12811">
    <property type="entry name" value="BaxI_1"/>
    <property type="match status" value="1"/>
</dbReference>
<evidence type="ECO:0000313" key="3">
    <source>
        <dbReference type="EMBL" id="QPT52967.1"/>
    </source>
</evidence>